<dbReference type="Pfam" id="PF23357">
    <property type="entry name" value="DUF7088"/>
    <property type="match status" value="2"/>
</dbReference>
<feature type="domain" description="DUF7088" evidence="9">
    <location>
        <begin position="446"/>
        <end position="521"/>
    </location>
</feature>
<evidence type="ECO:0000256" key="5">
    <source>
        <dbReference type="ARBA" id="ARBA00023136"/>
    </source>
</evidence>
<keyword evidence="11" id="KW-1185">Reference proteome</keyword>
<evidence type="ECO:0000313" key="11">
    <source>
        <dbReference type="Proteomes" id="UP000276260"/>
    </source>
</evidence>
<name>A0A3P3QGQ6_9GAMM</name>
<dbReference type="AlphaFoldDB" id="A0A3P3QGQ6"/>
<evidence type="ECO:0000256" key="6">
    <source>
        <dbReference type="SAM" id="MobiDB-lite"/>
    </source>
</evidence>
<dbReference type="PANTHER" id="PTHR30294:SF29">
    <property type="entry name" value="MULTIDRUG ABC TRANSPORTER PERMEASE YBHS-RELATED"/>
    <property type="match status" value="1"/>
</dbReference>
<dbReference type="GO" id="GO:0140359">
    <property type="term" value="F:ABC-type transporter activity"/>
    <property type="evidence" value="ECO:0007669"/>
    <property type="project" value="InterPro"/>
</dbReference>
<evidence type="ECO:0000259" key="8">
    <source>
        <dbReference type="Pfam" id="PF09822"/>
    </source>
</evidence>
<protein>
    <submittedName>
        <fullName evidence="10">ABC transporter permease</fullName>
    </submittedName>
</protein>
<keyword evidence="2" id="KW-1003">Cell membrane</keyword>
<feature type="transmembrane region" description="Helical" evidence="7">
    <location>
        <begin position="171"/>
        <end position="192"/>
    </location>
</feature>
<dbReference type="InterPro" id="IPR019196">
    <property type="entry name" value="ABC_transp_unknown"/>
</dbReference>
<reference evidence="10 11" key="1">
    <citation type="submission" date="2018-11" db="EMBL/GenBank/DDBJ databases">
        <title>Draft genome analysis of Rheinheimera mesophila isolated from an industrial waste site.</title>
        <authorList>
            <person name="Yu Q."/>
            <person name="Qi Y."/>
            <person name="Zhang H."/>
            <person name="Lu Y."/>
            <person name="Pu J."/>
        </authorList>
    </citation>
    <scope>NUCLEOTIDE SEQUENCE [LARGE SCALE GENOMIC DNA]</scope>
    <source>
        <strain evidence="10 11">IITR13</strain>
    </source>
</reference>
<feature type="region of interest" description="Disordered" evidence="6">
    <location>
        <begin position="818"/>
        <end position="840"/>
    </location>
</feature>
<organism evidence="10 11">
    <name type="scientific">Rheinheimera mesophila</name>
    <dbReference type="NCBI Taxonomy" id="1547515"/>
    <lineage>
        <taxon>Bacteria</taxon>
        <taxon>Pseudomonadati</taxon>
        <taxon>Pseudomonadota</taxon>
        <taxon>Gammaproteobacteria</taxon>
        <taxon>Chromatiales</taxon>
        <taxon>Chromatiaceae</taxon>
        <taxon>Rheinheimera</taxon>
    </lineage>
</organism>
<dbReference type="InterPro" id="IPR051449">
    <property type="entry name" value="ABC-2_transporter_component"/>
</dbReference>
<evidence type="ECO:0000256" key="1">
    <source>
        <dbReference type="ARBA" id="ARBA00004651"/>
    </source>
</evidence>
<dbReference type="InterPro" id="IPR055396">
    <property type="entry name" value="DUF7088"/>
</dbReference>
<dbReference type="GO" id="GO:0005886">
    <property type="term" value="C:plasma membrane"/>
    <property type="evidence" value="ECO:0007669"/>
    <property type="project" value="UniProtKB-SubCell"/>
</dbReference>
<dbReference type="Pfam" id="PF09822">
    <property type="entry name" value="ABC_transp_aux"/>
    <property type="match status" value="1"/>
</dbReference>
<feature type="domain" description="ABC-type uncharacterised transport system" evidence="8">
    <location>
        <begin position="571"/>
        <end position="891"/>
    </location>
</feature>
<feature type="transmembrane region" description="Helical" evidence="7">
    <location>
        <begin position="63"/>
        <end position="83"/>
    </location>
</feature>
<keyword evidence="3 7" id="KW-0812">Transmembrane</keyword>
<dbReference type="RefSeq" id="WP_046518488.1">
    <property type="nucleotide sequence ID" value="NZ_LAVS01000002.1"/>
</dbReference>
<feature type="transmembrane region" description="Helical" evidence="7">
    <location>
        <begin position="226"/>
        <end position="244"/>
    </location>
</feature>
<feature type="transmembrane region" description="Helical" evidence="7">
    <location>
        <begin position="928"/>
        <end position="948"/>
    </location>
</feature>
<evidence type="ECO:0000256" key="7">
    <source>
        <dbReference type="SAM" id="Phobius"/>
    </source>
</evidence>
<gene>
    <name evidence="10" type="ORF">EIK76_13860</name>
</gene>
<evidence type="ECO:0000256" key="3">
    <source>
        <dbReference type="ARBA" id="ARBA00022692"/>
    </source>
</evidence>
<dbReference type="EMBL" id="RRCF01000004">
    <property type="protein sequence ID" value="RRJ19533.1"/>
    <property type="molecule type" value="Genomic_DNA"/>
</dbReference>
<feature type="transmembrane region" description="Helical" evidence="7">
    <location>
        <begin position="103"/>
        <end position="123"/>
    </location>
</feature>
<feature type="transmembrane region" description="Helical" evidence="7">
    <location>
        <begin position="21"/>
        <end position="48"/>
    </location>
</feature>
<feature type="transmembrane region" description="Helical" evidence="7">
    <location>
        <begin position="260"/>
        <end position="278"/>
    </location>
</feature>
<dbReference type="Pfam" id="PF12679">
    <property type="entry name" value="ABC2_membrane_2"/>
    <property type="match status" value="1"/>
</dbReference>
<feature type="transmembrane region" description="Helical" evidence="7">
    <location>
        <begin position="143"/>
        <end position="164"/>
    </location>
</feature>
<keyword evidence="5 7" id="KW-0472">Membrane</keyword>
<sequence length="963" mass="106991">MQPDVNATKTRHLIWSVARKELTLFFASPVAWLFLASFAAVELFVFFWGEAFFARNIADVRPLFSWMPLLLLFLTSALTMKVWSEERRSGTLEAVLTQGSPVWHFVLGKFLGCFVLLLLALLITLPLPVTVALLAELDWGPVMAGYLASVLLGSCYLAIGLFVSARSDNQIVSLLLSIAVCGALYLVGHPLITGLFSQSVASYLNFIGTGSRFDAITRGVLDFRDLYYYLALVLTFLVLNVYVLEKERFSSRLSNSARQWQWLSTVAVLNLLLANLWLGQLTQLRYDSTAGKQYSLSEATQQQLQSLTEPLLIRGYFSGQTHPLLAPLVPQLQDLLKEYQISGGNKVRVEWIDPTTEPELEQEANQRFNITPVPFQIADRYQSSIVSSYFNLVIQYGSEYQVLGFRELIDVKSRGENDLEVLLRNPELDITRAVKKVQQDYYAGHDLFAAVTEPVSLKLYWSDDPQLPAELKSFATQLQQSAEQLAKTAEGKFSVQRLDPDADSALKDNLQQELGLSKVKLDPFAAEGFWFSMQLQQGSQQLALTLDDFSVESFERQLKAGISRLSGHGTKTVALVTPQGSGGYGYPANEFSGLNALLADNFNVEPEDLTDGKVSAKADVLFVMAPENLSQTQLFAVDQFLMQGGTVLMATSPFKASLSRENLAVRPYQSGLNQWLEQYGVQQNSTLLLDPQHAALPVPVTRQAGGFTFQDMRLLDYPWFADIRQDGMAELPLFSQLPQLVVPWASPFDIQTKEHIKATPLLQSSKGSWLTAQSTVMPTLDSSGQVSYPSGDTSGAQTLAVMLEGQFKSWFSGKASPLQAQKTNEAKDEAKNAAPEQSNTSTELYPVLEQANAGARLILFGSNDMFSDAVSQLVGGAQGSEYLNNLQLLANTVDWATADPALLDIRARGQFNRTLPPLDRAEQQFLEYLNYALVLALILCIALIQRWLQRRRLQQLYRVVAAQ</sequence>
<comment type="subcellular location">
    <subcellularLocation>
        <location evidence="1">Cell membrane</location>
        <topology evidence="1">Multi-pass membrane protein</topology>
    </subcellularLocation>
</comment>
<accession>A0A3P3QGQ6</accession>
<evidence type="ECO:0000256" key="2">
    <source>
        <dbReference type="ARBA" id="ARBA00022475"/>
    </source>
</evidence>
<evidence type="ECO:0000259" key="9">
    <source>
        <dbReference type="Pfam" id="PF23357"/>
    </source>
</evidence>
<dbReference type="OrthoDB" id="9794512at2"/>
<comment type="caution">
    <text evidence="10">The sequence shown here is derived from an EMBL/GenBank/DDBJ whole genome shotgun (WGS) entry which is preliminary data.</text>
</comment>
<dbReference type="Proteomes" id="UP000276260">
    <property type="component" value="Unassembled WGS sequence"/>
</dbReference>
<keyword evidence="4 7" id="KW-1133">Transmembrane helix</keyword>
<feature type="domain" description="DUF7088" evidence="9">
    <location>
        <begin position="291"/>
        <end position="395"/>
    </location>
</feature>
<dbReference type="PANTHER" id="PTHR30294">
    <property type="entry name" value="MEMBRANE COMPONENT OF ABC TRANSPORTER YHHJ-RELATED"/>
    <property type="match status" value="1"/>
</dbReference>
<evidence type="ECO:0000256" key="4">
    <source>
        <dbReference type="ARBA" id="ARBA00022989"/>
    </source>
</evidence>
<evidence type="ECO:0000313" key="10">
    <source>
        <dbReference type="EMBL" id="RRJ19533.1"/>
    </source>
</evidence>
<proteinExistence type="predicted"/>